<accession>A0A974GZG5</accession>
<sequence>MMIYIKQPIILNYFSYICATLSSFSQIPDHYYSTLPVASLKDLFTILTLLYQILSCVGDNTEKNIL</sequence>
<name>A0A974GZG5_XENLA</name>
<dbReference type="EMBL" id="KV467267">
    <property type="protein sequence ID" value="OCT56525.1"/>
    <property type="molecule type" value="Genomic_DNA"/>
</dbReference>
<gene>
    <name evidence="1" type="ORF">XELAEV_18004724mg</name>
</gene>
<dbReference type="Proteomes" id="UP000694892">
    <property type="component" value="Unassembled WGS sequence"/>
</dbReference>
<organism evidence="1">
    <name type="scientific">Xenopus laevis</name>
    <name type="common">African clawed frog</name>
    <dbReference type="NCBI Taxonomy" id="8355"/>
    <lineage>
        <taxon>Eukaryota</taxon>
        <taxon>Metazoa</taxon>
        <taxon>Chordata</taxon>
        <taxon>Craniata</taxon>
        <taxon>Vertebrata</taxon>
        <taxon>Euteleostomi</taxon>
        <taxon>Amphibia</taxon>
        <taxon>Batrachia</taxon>
        <taxon>Anura</taxon>
        <taxon>Pipoidea</taxon>
        <taxon>Pipidae</taxon>
        <taxon>Xenopodinae</taxon>
        <taxon>Xenopus</taxon>
        <taxon>Xenopus</taxon>
    </lineage>
</organism>
<protein>
    <submittedName>
        <fullName evidence="1">Uncharacterized protein</fullName>
    </submittedName>
</protein>
<proteinExistence type="predicted"/>
<evidence type="ECO:0000313" key="1">
    <source>
        <dbReference type="EMBL" id="OCT56525.1"/>
    </source>
</evidence>
<reference evidence="1" key="1">
    <citation type="submission" date="2016-05" db="EMBL/GenBank/DDBJ databases">
        <title>WGS assembly of Xenopus laevis.</title>
        <authorList>
            <person name="Session A."/>
            <person name="Uno Y."/>
            <person name="Kwon T."/>
            <person name="Chapman J."/>
            <person name="Toyoda A."/>
            <person name="Takahashi S."/>
            <person name="Fukui A."/>
            <person name="Hikosaka A."/>
            <person name="Putnam N."/>
            <person name="Stites J."/>
            <person name="Van Heeringen S."/>
            <person name="Quigley I."/>
            <person name="Heinz S."/>
            <person name="Hellsten U."/>
            <person name="Lyons J."/>
            <person name="Suzuki A."/>
            <person name="Kondo M."/>
            <person name="Ogino H."/>
            <person name="Ochi H."/>
            <person name="Bogdanovic O."/>
            <person name="Lister R."/>
            <person name="Georgiou G."/>
            <person name="Paranjpe S."/>
            <person name="Van Kruijsbergen I."/>
            <person name="Mozaffari S."/>
            <person name="Shu S."/>
            <person name="Schmutz J."/>
            <person name="Jenkins J."/>
            <person name="Grimwood J."/>
            <person name="Carlson J."/>
            <person name="Mitros T."/>
            <person name="Simakov O."/>
            <person name="Heald R."/>
            <person name="Miller K."/>
            <person name="Haudenschild C."/>
            <person name="Kuroki Y."/>
            <person name="Tanaka T."/>
            <person name="Michiue T."/>
            <person name="Watanabe M."/>
            <person name="Kinoshita T."/>
            <person name="Ohta Y."/>
            <person name="Mawaribuchi S."/>
            <person name="Suzuki Y."/>
            <person name="Haramoto Y."/>
            <person name="Yamamoto T."/>
            <person name="Takagi C."/>
            <person name="Kitzman J."/>
            <person name="Shendure J."/>
            <person name="Nakayama T."/>
            <person name="Izutsu Y."/>
            <person name="Robert J."/>
            <person name="Dichmann D."/>
            <person name="Flajnik M."/>
            <person name="Houston D."/>
            <person name="Marcotte E."/>
            <person name="Wallingford J."/>
            <person name="Ito Y."/>
            <person name="Asashima M."/>
            <person name="Ueno N."/>
            <person name="Matsuda Y."/>
            <person name="Jan Veenstra G."/>
            <person name="Fujiyama A."/>
            <person name="Harland R."/>
            <person name="Taira M."/>
            <person name="Rokhsar D.S."/>
        </authorList>
    </citation>
    <scope>NUCLEOTIDE SEQUENCE</scope>
    <source>
        <strain evidence="1">J</strain>
        <tissue evidence="1">Blood</tissue>
    </source>
</reference>
<dbReference type="AlphaFoldDB" id="A0A974GZG5"/>